<dbReference type="Gene3D" id="2.60.120.260">
    <property type="entry name" value="Galactose-binding domain-like"/>
    <property type="match status" value="1"/>
</dbReference>
<dbReference type="PANTHER" id="PTHR36848">
    <property type="entry name" value="DNA-BINDING PROTEIN (PUTATIVE SECRETED PROTEIN)-RELATED"/>
    <property type="match status" value="1"/>
</dbReference>
<name>A0A318Z6U0_9EURO</name>
<dbReference type="InterPro" id="IPR008979">
    <property type="entry name" value="Galactose-bd-like_sf"/>
</dbReference>
<gene>
    <name evidence="1" type="ORF">BP01DRAFT_385070</name>
</gene>
<sequence>MRTPPQTLTNWTLTVESWTPAANIYSLTAAPTRTNTTYALGTMSTLLPWSQLHPSLQNVSGIGFYRTTVTLAHSPSPSPSPSSGVILDLGRISHVARIRVNGHPTHPVDLHSAKLDITQGVMDGENTIDVMVASPLGNAVRRY</sequence>
<dbReference type="InterPro" id="IPR053161">
    <property type="entry name" value="Ulvan_degrading_GH"/>
</dbReference>
<dbReference type="SUPFAM" id="SSF49785">
    <property type="entry name" value="Galactose-binding domain-like"/>
    <property type="match status" value="1"/>
</dbReference>
<reference evidence="1 2" key="1">
    <citation type="submission" date="2016-12" db="EMBL/GenBank/DDBJ databases">
        <title>The genomes of Aspergillus section Nigri reveals drivers in fungal speciation.</title>
        <authorList>
            <consortium name="DOE Joint Genome Institute"/>
            <person name="Vesth T.C."/>
            <person name="Nybo J."/>
            <person name="Theobald S."/>
            <person name="Brandl J."/>
            <person name="Frisvad J.C."/>
            <person name="Nielsen K.F."/>
            <person name="Lyhne E.K."/>
            <person name="Kogle M.E."/>
            <person name="Kuo A."/>
            <person name="Riley R."/>
            <person name="Clum A."/>
            <person name="Nolan M."/>
            <person name="Lipzen A."/>
            <person name="Salamov A."/>
            <person name="Henrissat B."/>
            <person name="Wiebenga A."/>
            <person name="De Vries R.P."/>
            <person name="Grigoriev I.V."/>
            <person name="Mortensen U.H."/>
            <person name="Andersen M.R."/>
            <person name="Baker S.E."/>
        </authorList>
    </citation>
    <scope>NUCLEOTIDE SEQUENCE [LARGE SCALE GENOMIC DNA]</scope>
    <source>
        <strain evidence="1 2">JOP 1030-1</strain>
    </source>
</reference>
<evidence type="ECO:0000313" key="2">
    <source>
        <dbReference type="Proteomes" id="UP000248349"/>
    </source>
</evidence>
<dbReference type="RefSeq" id="XP_025428848.1">
    <property type="nucleotide sequence ID" value="XM_025577566.1"/>
</dbReference>
<evidence type="ECO:0000313" key="1">
    <source>
        <dbReference type="EMBL" id="PYH42866.1"/>
    </source>
</evidence>
<keyword evidence="2" id="KW-1185">Reference proteome</keyword>
<dbReference type="GeneID" id="37078795"/>
<dbReference type="STRING" id="1450539.A0A318Z6U0"/>
<accession>A0A318Z6U0</accession>
<evidence type="ECO:0008006" key="3">
    <source>
        <dbReference type="Google" id="ProtNLM"/>
    </source>
</evidence>
<protein>
    <recommendedName>
        <fullName evidence="3">Glycosyl hydrolases family 2 sugar binding domain-containing protein</fullName>
    </recommendedName>
</protein>
<dbReference type="EMBL" id="KZ821248">
    <property type="protein sequence ID" value="PYH42866.1"/>
    <property type="molecule type" value="Genomic_DNA"/>
</dbReference>
<dbReference type="OrthoDB" id="2588159at2759"/>
<dbReference type="PANTHER" id="PTHR36848:SF2">
    <property type="entry name" value="SECRETED PROTEIN"/>
    <property type="match status" value="1"/>
</dbReference>
<dbReference type="AlphaFoldDB" id="A0A318Z6U0"/>
<proteinExistence type="predicted"/>
<dbReference type="Proteomes" id="UP000248349">
    <property type="component" value="Unassembled WGS sequence"/>
</dbReference>
<organism evidence="1 2">
    <name type="scientific">Aspergillus saccharolyticus JOP 1030-1</name>
    <dbReference type="NCBI Taxonomy" id="1450539"/>
    <lineage>
        <taxon>Eukaryota</taxon>
        <taxon>Fungi</taxon>
        <taxon>Dikarya</taxon>
        <taxon>Ascomycota</taxon>
        <taxon>Pezizomycotina</taxon>
        <taxon>Eurotiomycetes</taxon>
        <taxon>Eurotiomycetidae</taxon>
        <taxon>Eurotiales</taxon>
        <taxon>Aspergillaceae</taxon>
        <taxon>Aspergillus</taxon>
        <taxon>Aspergillus subgen. Circumdati</taxon>
    </lineage>
</organism>